<dbReference type="EMBL" id="AHHD01000362">
    <property type="protein sequence ID" value="EKG14279.1"/>
    <property type="molecule type" value="Genomic_DNA"/>
</dbReference>
<dbReference type="InParanoid" id="K2RVQ1"/>
<dbReference type="AlphaFoldDB" id="K2RVQ1"/>
<evidence type="ECO:0000313" key="1">
    <source>
        <dbReference type="EMBL" id="EKG14279.1"/>
    </source>
</evidence>
<dbReference type="VEuPathDB" id="FungiDB:MPH_08569"/>
<organism evidence="1 2">
    <name type="scientific">Macrophomina phaseolina (strain MS6)</name>
    <name type="common">Charcoal rot fungus</name>
    <dbReference type="NCBI Taxonomy" id="1126212"/>
    <lineage>
        <taxon>Eukaryota</taxon>
        <taxon>Fungi</taxon>
        <taxon>Dikarya</taxon>
        <taxon>Ascomycota</taxon>
        <taxon>Pezizomycotina</taxon>
        <taxon>Dothideomycetes</taxon>
        <taxon>Dothideomycetes incertae sedis</taxon>
        <taxon>Botryosphaeriales</taxon>
        <taxon>Botryosphaeriaceae</taxon>
        <taxon>Macrophomina</taxon>
    </lineage>
</organism>
<name>K2RVQ1_MACPH</name>
<accession>K2RVQ1</accession>
<dbReference type="OrthoDB" id="10611522at2759"/>
<protein>
    <submittedName>
        <fullName evidence="1">Uncharacterized protein</fullName>
    </submittedName>
</protein>
<dbReference type="Proteomes" id="UP000007129">
    <property type="component" value="Unassembled WGS sequence"/>
</dbReference>
<evidence type="ECO:0000313" key="2">
    <source>
        <dbReference type="Proteomes" id="UP000007129"/>
    </source>
</evidence>
<sequence>MIITMVESPKDTDPVKTPPPYAGAPVLEADMLEVWWESCKLSNNVKIHTRLTGPKTYNLWVTELQHIAEIYGLWSFLTCNPVIQESYSDKQKCYFTLLANVGKTRYMDPWSSAYTLLSKKIKPGTPVRDFVVNFRKVWRLITVQRVTLPREFVLQHLLHNLPLPGWGMWRHLVTREWNTCTNATDFPSEDFLEMIIQDSISR</sequence>
<comment type="caution">
    <text evidence="1">The sequence shown here is derived from an EMBL/GenBank/DDBJ whole genome shotgun (WGS) entry which is preliminary data.</text>
</comment>
<proteinExistence type="predicted"/>
<reference evidence="1 2" key="1">
    <citation type="journal article" date="2012" name="BMC Genomics">
        <title>Tools to kill: Genome of one of the most destructive plant pathogenic fungi Macrophomina phaseolina.</title>
        <authorList>
            <person name="Islam M.S."/>
            <person name="Haque M.S."/>
            <person name="Islam M.M."/>
            <person name="Emdad E.M."/>
            <person name="Halim A."/>
            <person name="Hossen Q.M.M."/>
            <person name="Hossain M.Z."/>
            <person name="Ahmed B."/>
            <person name="Rahim S."/>
            <person name="Rahman M.S."/>
            <person name="Alam M.M."/>
            <person name="Hou S."/>
            <person name="Wan X."/>
            <person name="Saito J.A."/>
            <person name="Alam M."/>
        </authorList>
    </citation>
    <scope>NUCLEOTIDE SEQUENCE [LARGE SCALE GENOMIC DNA]</scope>
    <source>
        <strain evidence="1 2">MS6</strain>
    </source>
</reference>
<gene>
    <name evidence="1" type="ORF">MPH_08569</name>
</gene>
<dbReference type="HOGENOM" id="CLU_1354851_0_0_1"/>